<dbReference type="AlphaFoldDB" id="A0A420Y600"/>
<evidence type="ECO:0000313" key="1">
    <source>
        <dbReference type="EMBL" id="RKU43318.1"/>
    </source>
</evidence>
<protein>
    <submittedName>
        <fullName evidence="1">Uncharacterized protein</fullName>
    </submittedName>
</protein>
<dbReference type="EMBL" id="QVQW01000044">
    <property type="protein sequence ID" value="RKU43318.1"/>
    <property type="molecule type" value="Genomic_DNA"/>
</dbReference>
<proteinExistence type="predicted"/>
<organism evidence="1 2">
    <name type="scientific">Coniochaeta pulveracea</name>
    <dbReference type="NCBI Taxonomy" id="177199"/>
    <lineage>
        <taxon>Eukaryota</taxon>
        <taxon>Fungi</taxon>
        <taxon>Dikarya</taxon>
        <taxon>Ascomycota</taxon>
        <taxon>Pezizomycotina</taxon>
        <taxon>Sordariomycetes</taxon>
        <taxon>Sordariomycetidae</taxon>
        <taxon>Coniochaetales</taxon>
        <taxon>Coniochaetaceae</taxon>
        <taxon>Coniochaeta</taxon>
    </lineage>
</organism>
<reference evidence="1 2" key="1">
    <citation type="submission" date="2018-08" db="EMBL/GenBank/DDBJ databases">
        <title>Draft genome of the lignicolous fungus Coniochaeta pulveracea.</title>
        <authorList>
            <person name="Borstlap C.J."/>
            <person name="De Witt R.N."/>
            <person name="Botha A."/>
            <person name="Volschenk H."/>
        </authorList>
    </citation>
    <scope>NUCLEOTIDE SEQUENCE [LARGE SCALE GENOMIC DNA]</scope>
    <source>
        <strain evidence="1 2">CAB683</strain>
    </source>
</reference>
<accession>A0A420Y600</accession>
<gene>
    <name evidence="1" type="ORF">DL546_002902</name>
</gene>
<keyword evidence="2" id="KW-1185">Reference proteome</keyword>
<sequence length="115" mass="13170">MCHKYTLSYKCVECGKKYRIFPEKEKICDEAIKKRHTCKTWGAKKTHDIDSGLCAKCMRRTGCEMRPVGETGRDNVTRLVTRMDTTAEARQLGVEGGNVHDMEKLETDSNYGLYN</sequence>
<comment type="caution">
    <text evidence="1">The sequence shown here is derived from an EMBL/GenBank/DDBJ whole genome shotgun (WGS) entry which is preliminary data.</text>
</comment>
<name>A0A420Y600_9PEZI</name>
<evidence type="ECO:0000313" key="2">
    <source>
        <dbReference type="Proteomes" id="UP000275385"/>
    </source>
</evidence>
<dbReference type="Proteomes" id="UP000275385">
    <property type="component" value="Unassembled WGS sequence"/>
</dbReference>